<dbReference type="InterPro" id="IPR000253">
    <property type="entry name" value="FHA_dom"/>
</dbReference>
<feature type="domain" description="Protein kinase" evidence="5">
    <location>
        <begin position="150"/>
        <end position="414"/>
    </location>
</feature>
<dbReference type="CDD" id="cd22666">
    <property type="entry name" value="FHA_CHK2"/>
    <property type="match status" value="1"/>
</dbReference>
<dbReference type="FunFam" id="1.10.510.10:FF:000571">
    <property type="entry name" value="Maternal embryonic leucine zipper kinase"/>
    <property type="match status" value="1"/>
</dbReference>
<dbReference type="InterPro" id="IPR011009">
    <property type="entry name" value="Kinase-like_dom_sf"/>
</dbReference>
<accession>A0ABD2Q2W5</accession>
<organism evidence="6 7">
    <name type="scientific">Cichlidogyrus casuarinus</name>
    <dbReference type="NCBI Taxonomy" id="1844966"/>
    <lineage>
        <taxon>Eukaryota</taxon>
        <taxon>Metazoa</taxon>
        <taxon>Spiralia</taxon>
        <taxon>Lophotrochozoa</taxon>
        <taxon>Platyhelminthes</taxon>
        <taxon>Monogenea</taxon>
        <taxon>Monopisthocotylea</taxon>
        <taxon>Dactylogyridea</taxon>
        <taxon>Ancyrocephalidae</taxon>
        <taxon>Cichlidogyrus</taxon>
    </lineage>
</organism>
<dbReference type="InterPro" id="IPR000719">
    <property type="entry name" value="Prot_kinase_dom"/>
</dbReference>
<dbReference type="Gene3D" id="3.30.200.20">
    <property type="entry name" value="Phosphorylase Kinase, domain 1"/>
    <property type="match status" value="1"/>
</dbReference>
<dbReference type="AlphaFoldDB" id="A0ABD2Q2W5"/>
<dbReference type="SMART" id="SM00220">
    <property type="entry name" value="S_TKc"/>
    <property type="match status" value="1"/>
</dbReference>
<comment type="caution">
    <text evidence="6">The sequence shown here is derived from an EMBL/GenBank/DDBJ whole genome shotgun (WGS) entry which is preliminary data.</text>
</comment>
<dbReference type="GO" id="GO:0005524">
    <property type="term" value="F:ATP binding"/>
    <property type="evidence" value="ECO:0007669"/>
    <property type="project" value="UniProtKB-KW"/>
</dbReference>
<dbReference type="GO" id="GO:0016301">
    <property type="term" value="F:kinase activity"/>
    <property type="evidence" value="ECO:0007669"/>
    <property type="project" value="UniProtKB-KW"/>
</dbReference>
<gene>
    <name evidence="6" type="primary">CHEK2</name>
    <name evidence="6" type="ORF">Ciccas_007493</name>
</gene>
<dbReference type="Gene3D" id="1.10.510.10">
    <property type="entry name" value="Transferase(Phosphotransferase) domain 1"/>
    <property type="match status" value="1"/>
</dbReference>
<feature type="domain" description="FHA" evidence="4">
    <location>
        <begin position="45"/>
        <end position="105"/>
    </location>
</feature>
<evidence type="ECO:0000259" key="5">
    <source>
        <dbReference type="PROSITE" id="PS50011"/>
    </source>
</evidence>
<dbReference type="InterPro" id="IPR008271">
    <property type="entry name" value="Ser/Thr_kinase_AS"/>
</dbReference>
<dbReference type="PROSITE" id="PS50011">
    <property type="entry name" value="PROTEIN_KINASE_DOM"/>
    <property type="match status" value="1"/>
</dbReference>
<keyword evidence="6" id="KW-0418">Kinase</keyword>
<evidence type="ECO:0000313" key="7">
    <source>
        <dbReference type="Proteomes" id="UP001626550"/>
    </source>
</evidence>
<keyword evidence="6" id="KW-0808">Transferase</keyword>
<protein>
    <submittedName>
        <fullName evidence="6">Checkpoint kinase 2</fullName>
    </submittedName>
</protein>
<dbReference type="Pfam" id="PF00498">
    <property type="entry name" value="FHA"/>
    <property type="match status" value="1"/>
</dbReference>
<dbReference type="Proteomes" id="UP001626550">
    <property type="component" value="Unassembled WGS sequence"/>
</dbReference>
<evidence type="ECO:0000256" key="2">
    <source>
        <dbReference type="ARBA" id="ARBA00022840"/>
    </source>
</evidence>
<dbReference type="SUPFAM" id="SSF49879">
    <property type="entry name" value="SMAD/FHA domain"/>
    <property type="match status" value="1"/>
</dbReference>
<reference evidence="6 7" key="1">
    <citation type="submission" date="2024-11" db="EMBL/GenBank/DDBJ databases">
        <title>Adaptive evolution of stress response genes in parasites aligns with host niche diversity.</title>
        <authorList>
            <person name="Hahn C."/>
            <person name="Resl P."/>
        </authorList>
    </citation>
    <scope>NUCLEOTIDE SEQUENCE [LARGE SCALE GENOMIC DNA]</scope>
    <source>
        <strain evidence="6">EGGRZ-B1_66</strain>
        <tissue evidence="6">Body</tissue>
    </source>
</reference>
<evidence type="ECO:0000256" key="3">
    <source>
        <dbReference type="SAM" id="MobiDB-lite"/>
    </source>
</evidence>
<keyword evidence="7" id="KW-1185">Reference proteome</keyword>
<keyword evidence="1" id="KW-0547">Nucleotide-binding</keyword>
<dbReference type="Gene3D" id="2.60.200.20">
    <property type="match status" value="1"/>
</dbReference>
<name>A0ABD2Q2W5_9PLAT</name>
<dbReference type="PROSITE" id="PS00108">
    <property type="entry name" value="PROTEIN_KINASE_ST"/>
    <property type="match status" value="1"/>
</dbReference>
<feature type="region of interest" description="Disordered" evidence="3">
    <location>
        <begin position="445"/>
        <end position="476"/>
    </location>
</feature>
<proteinExistence type="predicted"/>
<dbReference type="SMART" id="SM00240">
    <property type="entry name" value="FHA"/>
    <property type="match status" value="1"/>
</dbReference>
<dbReference type="PANTHER" id="PTHR24347">
    <property type="entry name" value="SERINE/THREONINE-PROTEIN KINASE"/>
    <property type="match status" value="1"/>
</dbReference>
<evidence type="ECO:0000256" key="1">
    <source>
        <dbReference type="ARBA" id="ARBA00022741"/>
    </source>
</evidence>
<evidence type="ECO:0000313" key="6">
    <source>
        <dbReference type="EMBL" id="KAL3313899.1"/>
    </source>
</evidence>
<keyword evidence="2" id="KW-0067">ATP-binding</keyword>
<evidence type="ECO:0000259" key="4">
    <source>
        <dbReference type="PROSITE" id="PS50006"/>
    </source>
</evidence>
<dbReference type="EMBL" id="JBJKFK010001159">
    <property type="protein sequence ID" value="KAL3313899.1"/>
    <property type="molecule type" value="Genomic_DNA"/>
</dbReference>
<sequence>MGEIPPTQEIESMIDEGESFSNNQWGQLLPLRSSLIAFDLCKEETTFGRGLECDYVFQAESFDTIIFAALSKVHFIIYRDNSSKSPLIFIKDLSSNGTFLNGKKIGKGKQSPLNNTDKISLAQKNCTCYTFVDSGANWRNLYPKELTDHYSVTINLGAGACGEVKLAFRKEDHQKVAIKIVSKKNFSLPDRKLMDNRIRSEVEIMQRLQHPCIIKIYDNSKRFFCDIIIRSVEGGELFDRVSAEGQFTEELAKFYALQMVHSIKYLHDNGITHRDLKPENILLLTNDQETLIKVADFGLSKLVNENTFLKTFCGTPNYLAPEVLQSAGSAGYTCAIDVWSLGVIIYICLVGYPPFTEERTDMTMRNQILKGSYDFPDDFWSGISPAAIDLIKRMLTVDPNQRITLNEALNHPWLNDAALKQRLSILLKNNRISDAEGNAMLNRLTSSESKHTDSTDSLSNDTSCDHDFSPKKRRRC</sequence>
<dbReference type="Pfam" id="PF00069">
    <property type="entry name" value="Pkinase"/>
    <property type="match status" value="1"/>
</dbReference>
<dbReference type="PROSITE" id="PS50006">
    <property type="entry name" value="FHA_DOMAIN"/>
    <property type="match status" value="1"/>
</dbReference>
<dbReference type="SUPFAM" id="SSF56112">
    <property type="entry name" value="Protein kinase-like (PK-like)"/>
    <property type="match status" value="1"/>
</dbReference>
<dbReference type="InterPro" id="IPR008984">
    <property type="entry name" value="SMAD_FHA_dom_sf"/>
</dbReference>